<dbReference type="AlphaFoldDB" id="A0A2Z2PGG7"/>
<evidence type="ECO:0000256" key="1">
    <source>
        <dbReference type="SAM" id="MobiDB-lite"/>
    </source>
</evidence>
<geneLocation type="plasmid" evidence="3">
    <name>pTi_CFBP5499</name>
</geneLocation>
<geneLocation type="plasmid" evidence="2">
    <name>pTi_AR125</name>
</geneLocation>
<feature type="region of interest" description="Disordered" evidence="1">
    <location>
        <begin position="1"/>
        <end position="20"/>
    </location>
</feature>
<keyword evidence="3" id="KW-0614">Plasmid</keyword>
<accession>A0A2Z2PGG7</accession>
<proteinExistence type="predicted"/>
<dbReference type="EMBL" id="KY000029">
    <property type="protein sequence ID" value="ASK41410.1"/>
    <property type="molecule type" value="Genomic_DNA"/>
</dbReference>
<feature type="region of interest" description="Disordered" evidence="1">
    <location>
        <begin position="28"/>
        <end position="50"/>
    </location>
</feature>
<reference evidence="3" key="1">
    <citation type="submission" date="2016-10" db="EMBL/GenBank/DDBJ databases">
        <title>Agrobacterium Ti plasmids: Classification based on T-DNA and Vir regions organization.</title>
        <authorList>
            <person name="Nabi N."/>
            <person name="Vial L."/>
            <person name="Ben Hafsa A."/>
            <person name="Chapulliot D."/>
            <person name="Berard A."/>
            <person name="Chauveau A."/>
            <person name="Le Paslier M.-C."/>
            <person name="Harzallah Skhiri F."/>
            <person name="Brunel D."/>
            <person name="Nesme X."/>
            <person name="Chaouachi M."/>
        </authorList>
    </citation>
    <scope>NUCLEOTIDE SEQUENCE</scope>
    <source>
        <strain evidence="2">AR125</strain>
        <strain evidence="3">CFBP5499</strain>
        <plasmid evidence="2">pTi_AR125</plasmid>
        <plasmid evidence="3">pTi_CFBP5499</plasmid>
    </source>
</reference>
<dbReference type="EMBL" id="KY000025">
    <property type="protein sequence ID" value="ASK40646.1"/>
    <property type="molecule type" value="Genomic_DNA"/>
</dbReference>
<evidence type="ECO:0000313" key="2">
    <source>
        <dbReference type="EMBL" id="ASK40646.1"/>
    </source>
</evidence>
<name>A0A2Z2PGG7_9HYPH</name>
<evidence type="ECO:0000313" key="3">
    <source>
        <dbReference type="EMBL" id="ASK41410.1"/>
    </source>
</evidence>
<sequence>MEFAPSGFRGGGSPPLPVFTSLRRQFPDRRADGPAQLRPSGPARQFERGEALRELRTGLRRERLSDSGGETAGVRIRFSLLASSCSFSSLLTFALKQPPLNHQGNFGPQNSEFRDLILQHLLGIA</sequence>
<protein>
    <submittedName>
        <fullName evidence="3">Uncharacterized protein</fullName>
    </submittedName>
</protein>
<organism evidence="3">
    <name type="scientific">Agrobacterium genomosp. 6</name>
    <dbReference type="NCBI Taxonomy" id="1183411"/>
    <lineage>
        <taxon>Bacteria</taxon>
        <taxon>Pseudomonadati</taxon>
        <taxon>Pseudomonadota</taxon>
        <taxon>Alphaproteobacteria</taxon>
        <taxon>Hyphomicrobiales</taxon>
        <taxon>Rhizobiaceae</taxon>
        <taxon>Rhizobium/Agrobacterium group</taxon>
        <taxon>Agrobacterium</taxon>
        <taxon>Agrobacterium tumefaciens complex</taxon>
    </lineage>
</organism>